<reference evidence="5 6" key="1">
    <citation type="submission" date="2024-03" db="EMBL/GenBank/DDBJ databases">
        <title>High-quality draft genome sequence of Oceanobacter sp. wDCs-4.</title>
        <authorList>
            <person name="Dong C."/>
        </authorList>
    </citation>
    <scope>NUCLEOTIDE SEQUENCE [LARGE SCALE GENOMIC DNA]</scope>
    <source>
        <strain evidence="6">wDCs-4</strain>
    </source>
</reference>
<gene>
    <name evidence="5" type="ORF">WG929_13335</name>
</gene>
<dbReference type="SUPFAM" id="SSF55073">
    <property type="entry name" value="Nucleotide cyclase"/>
    <property type="match status" value="1"/>
</dbReference>
<protein>
    <recommendedName>
        <fullName evidence="1">diguanylate cyclase</fullName>
        <ecNumber evidence="1">2.7.7.65</ecNumber>
    </recommendedName>
</protein>
<evidence type="ECO:0000256" key="1">
    <source>
        <dbReference type="ARBA" id="ARBA00012528"/>
    </source>
</evidence>
<dbReference type="Gene3D" id="3.30.70.270">
    <property type="match status" value="1"/>
</dbReference>
<organism evidence="5 6">
    <name type="scientific">Oceanobacter antarcticus</name>
    <dbReference type="NCBI Taxonomy" id="3133425"/>
    <lineage>
        <taxon>Bacteria</taxon>
        <taxon>Pseudomonadati</taxon>
        <taxon>Pseudomonadota</taxon>
        <taxon>Gammaproteobacteria</taxon>
        <taxon>Oceanospirillales</taxon>
        <taxon>Oceanospirillaceae</taxon>
        <taxon>Oceanobacter</taxon>
    </lineage>
</organism>
<keyword evidence="6" id="KW-1185">Reference proteome</keyword>
<keyword evidence="3" id="KW-0472">Membrane</keyword>
<comment type="caution">
    <text evidence="5">The sequence shown here is derived from an EMBL/GenBank/DDBJ whole genome shotgun (WGS) entry which is preliminary data.</text>
</comment>
<feature type="domain" description="GGDEF" evidence="4">
    <location>
        <begin position="174"/>
        <end position="304"/>
    </location>
</feature>
<dbReference type="InterPro" id="IPR029787">
    <property type="entry name" value="Nucleotide_cyclase"/>
</dbReference>
<dbReference type="InterPro" id="IPR050469">
    <property type="entry name" value="Diguanylate_Cyclase"/>
</dbReference>
<dbReference type="NCBIfam" id="TIGR00254">
    <property type="entry name" value="GGDEF"/>
    <property type="match status" value="1"/>
</dbReference>
<accession>A0ABW8NK91</accession>
<evidence type="ECO:0000313" key="6">
    <source>
        <dbReference type="Proteomes" id="UP001620597"/>
    </source>
</evidence>
<dbReference type="GO" id="GO:0052621">
    <property type="term" value="F:diguanylate cyclase activity"/>
    <property type="evidence" value="ECO:0007669"/>
    <property type="project" value="UniProtKB-EC"/>
</dbReference>
<dbReference type="Pfam" id="PF00990">
    <property type="entry name" value="GGDEF"/>
    <property type="match status" value="1"/>
</dbReference>
<dbReference type="EC" id="2.7.7.65" evidence="1"/>
<feature type="transmembrane region" description="Helical" evidence="3">
    <location>
        <begin position="69"/>
        <end position="85"/>
    </location>
</feature>
<dbReference type="InterPro" id="IPR043128">
    <property type="entry name" value="Rev_trsase/Diguanyl_cyclase"/>
</dbReference>
<keyword evidence="5" id="KW-0548">Nucleotidyltransferase</keyword>
<evidence type="ECO:0000259" key="4">
    <source>
        <dbReference type="PROSITE" id="PS50887"/>
    </source>
</evidence>
<dbReference type="PANTHER" id="PTHR45138:SF9">
    <property type="entry name" value="DIGUANYLATE CYCLASE DGCM-RELATED"/>
    <property type="match status" value="1"/>
</dbReference>
<dbReference type="CDD" id="cd01949">
    <property type="entry name" value="GGDEF"/>
    <property type="match status" value="1"/>
</dbReference>
<dbReference type="PANTHER" id="PTHR45138">
    <property type="entry name" value="REGULATORY COMPONENTS OF SENSORY TRANSDUCTION SYSTEM"/>
    <property type="match status" value="1"/>
</dbReference>
<dbReference type="PROSITE" id="PS50887">
    <property type="entry name" value="GGDEF"/>
    <property type="match status" value="1"/>
</dbReference>
<dbReference type="InterPro" id="IPR000160">
    <property type="entry name" value="GGDEF_dom"/>
</dbReference>
<comment type="catalytic activity">
    <reaction evidence="2">
        <text>2 GTP = 3',3'-c-di-GMP + 2 diphosphate</text>
        <dbReference type="Rhea" id="RHEA:24898"/>
        <dbReference type="ChEBI" id="CHEBI:33019"/>
        <dbReference type="ChEBI" id="CHEBI:37565"/>
        <dbReference type="ChEBI" id="CHEBI:58805"/>
        <dbReference type="EC" id="2.7.7.65"/>
    </reaction>
</comment>
<evidence type="ECO:0000256" key="3">
    <source>
        <dbReference type="SAM" id="Phobius"/>
    </source>
</evidence>
<proteinExistence type="predicted"/>
<dbReference type="Proteomes" id="UP001620597">
    <property type="component" value="Unassembled WGS sequence"/>
</dbReference>
<dbReference type="SMART" id="SM00267">
    <property type="entry name" value="GGDEF"/>
    <property type="match status" value="1"/>
</dbReference>
<name>A0ABW8NK91_9GAMM</name>
<evidence type="ECO:0000313" key="5">
    <source>
        <dbReference type="EMBL" id="MFK4753393.1"/>
    </source>
</evidence>
<feature type="transmembrane region" description="Helical" evidence="3">
    <location>
        <begin position="41"/>
        <end position="62"/>
    </location>
</feature>
<evidence type="ECO:0000256" key="2">
    <source>
        <dbReference type="ARBA" id="ARBA00034247"/>
    </source>
</evidence>
<dbReference type="EMBL" id="JBBKTX010000016">
    <property type="protein sequence ID" value="MFK4753393.1"/>
    <property type="molecule type" value="Genomic_DNA"/>
</dbReference>
<keyword evidence="3" id="KW-0812">Transmembrane</keyword>
<feature type="transmembrane region" description="Helical" evidence="3">
    <location>
        <begin position="12"/>
        <end position="29"/>
    </location>
</feature>
<keyword evidence="3" id="KW-1133">Transmembrane helix</keyword>
<sequence length="304" mass="34163">MFSTLGIHRRKLLLVFGLAIGGLVGSLIMGDAKQWAEIDWLDVLGEGGTAIALAVWMMLILGSRPAGRVTDLLTLGLGFMFLAMWQDNLDEFIRLPAEQFWDQWLESGAMPVGVMLLTYGLVHWHQEQLSINQQLRKREQLFREHRFIDNLTQLGRVDYLKEQLQGVMTQLPAQKMVLLMVDVDRFAEVNRLHGHREGDALLYELSELMLLNLRQDDLICRYAADRFAVLLPDTGVDKGKSIAAELSRAVQHFAYKHKTSGETLYQTISIGLADWQGEPSDLLIKRANQALANAKSGSGFGEVA</sequence>
<dbReference type="RefSeq" id="WP_416206437.1">
    <property type="nucleotide sequence ID" value="NZ_JBBKTX010000016.1"/>
</dbReference>
<keyword evidence="5" id="KW-0808">Transferase</keyword>